<sequence length="320" mass="35345">MTDTTQGRVIAASLLLGCRHLLPPLAQALGHGPDALLPDSHWSLDDFLHLLQRADEGPLPQIGLHQGTLLDMCALGLYGLAVQSANTFGEALMCAQRHLASLVTPARLDLRLDARGLVVDFRLLSRGTASSRQFDELFLALLANALAPLTHPPTQALRLELAHPAPYDERLHRQAFACPIAFERLHNRLHFPRAALERPLRTAQPALHQHLLAYLGQPPHSASLPLDIPHDEDERWEWVKYQLRARGHSLAEVARQLGVSSAAVKNAKRQPYPRVERAIAALLELAPAQIWPERRHPTLGTTGPSTASKVRTTVARDEED</sequence>
<comment type="similarity">
    <text evidence="1">Belongs to the ner transcriptional regulatory family.</text>
</comment>
<evidence type="ECO:0008006" key="10">
    <source>
        <dbReference type="Google" id="ProtNLM"/>
    </source>
</evidence>
<dbReference type="EMBL" id="AP022642">
    <property type="protein sequence ID" value="BCA27068.1"/>
    <property type="molecule type" value="Genomic_DNA"/>
</dbReference>
<feature type="compositionally biased region" description="Polar residues" evidence="5">
    <location>
        <begin position="299"/>
        <end position="311"/>
    </location>
</feature>
<gene>
    <name evidence="8" type="ORF">PtoMrB4_10450</name>
</gene>
<feature type="domain" description="HTH-type transcriptional regulator AraC-type N-terminal" evidence="6">
    <location>
        <begin position="30"/>
        <end position="200"/>
    </location>
</feature>
<dbReference type="InterPro" id="IPR038722">
    <property type="entry name" value="Ner_HTH_dom"/>
</dbReference>
<dbReference type="GO" id="GO:0003700">
    <property type="term" value="F:DNA-binding transcription factor activity"/>
    <property type="evidence" value="ECO:0007669"/>
    <property type="project" value="TreeGrafter"/>
</dbReference>
<feature type="region of interest" description="Disordered" evidence="5">
    <location>
        <begin position="294"/>
        <end position="320"/>
    </location>
</feature>
<evidence type="ECO:0000259" key="6">
    <source>
        <dbReference type="Pfam" id="PF12625"/>
    </source>
</evidence>
<keyword evidence="3" id="KW-0238">DNA-binding</keyword>
<dbReference type="SUPFAM" id="SSF47413">
    <property type="entry name" value="lambda repressor-like DNA-binding domains"/>
    <property type="match status" value="1"/>
</dbReference>
<dbReference type="GO" id="GO:0005829">
    <property type="term" value="C:cytosol"/>
    <property type="evidence" value="ECO:0007669"/>
    <property type="project" value="TreeGrafter"/>
</dbReference>
<dbReference type="InterPro" id="IPR010982">
    <property type="entry name" value="Lambda_DNA-bd_dom_sf"/>
</dbReference>
<dbReference type="Pfam" id="PF13693">
    <property type="entry name" value="HTH_35"/>
    <property type="match status" value="1"/>
</dbReference>
<dbReference type="Proteomes" id="UP000501237">
    <property type="component" value="Chromosome"/>
</dbReference>
<dbReference type="KEGG" id="poj:PtoMrB4_10450"/>
<dbReference type="GO" id="GO:0000976">
    <property type="term" value="F:transcription cis-regulatory region binding"/>
    <property type="evidence" value="ECO:0007669"/>
    <property type="project" value="TreeGrafter"/>
</dbReference>
<dbReference type="RefSeq" id="WP_172432702.1">
    <property type="nucleotide sequence ID" value="NZ_AP022642.1"/>
</dbReference>
<feature type="domain" description="Ner winged helix-turn-helix DNA-binding" evidence="7">
    <location>
        <begin position="239"/>
        <end position="297"/>
    </location>
</feature>
<dbReference type="InterPro" id="IPR001387">
    <property type="entry name" value="Cro/C1-type_HTH"/>
</dbReference>
<evidence type="ECO:0000256" key="2">
    <source>
        <dbReference type="ARBA" id="ARBA00023015"/>
    </source>
</evidence>
<evidence type="ECO:0000313" key="9">
    <source>
        <dbReference type="Proteomes" id="UP000501237"/>
    </source>
</evidence>
<evidence type="ECO:0000313" key="8">
    <source>
        <dbReference type="EMBL" id="BCA27068.1"/>
    </source>
</evidence>
<dbReference type="InterPro" id="IPR032687">
    <property type="entry name" value="AraC-type_N"/>
</dbReference>
<dbReference type="PANTHER" id="PTHR47894">
    <property type="entry name" value="HTH-TYPE TRANSCRIPTIONAL REGULATOR GADX"/>
    <property type="match status" value="1"/>
</dbReference>
<dbReference type="AlphaFoldDB" id="A0A679GFF0"/>
<dbReference type="GeneID" id="57396256"/>
<keyword evidence="2" id="KW-0805">Transcription regulation</keyword>
<reference evidence="8 9" key="1">
    <citation type="journal article" date="2020" name="Microbiol. Resour. Announc.">
        <title>Complete genome sequence of Pseudomonas otitidis strain MrB4, isolated from Lake Biwa in Japan.</title>
        <authorList>
            <person name="Miyazaki K."/>
            <person name="Hase E."/>
            <person name="Maruya T."/>
        </authorList>
    </citation>
    <scope>NUCLEOTIDE SEQUENCE [LARGE SCALE GENOMIC DNA]</scope>
    <source>
        <strain evidence="8 9">MrB4</strain>
    </source>
</reference>
<dbReference type="CDD" id="cd00093">
    <property type="entry name" value="HTH_XRE"/>
    <property type="match status" value="1"/>
</dbReference>
<evidence type="ECO:0000256" key="4">
    <source>
        <dbReference type="ARBA" id="ARBA00023163"/>
    </source>
</evidence>
<evidence type="ECO:0000259" key="7">
    <source>
        <dbReference type="Pfam" id="PF13693"/>
    </source>
</evidence>
<name>A0A679GFF0_9GAMM</name>
<protein>
    <recommendedName>
        <fullName evidence="10">Transcriptional regulator</fullName>
    </recommendedName>
</protein>
<dbReference type="Pfam" id="PF12625">
    <property type="entry name" value="Arabinose_bd"/>
    <property type="match status" value="1"/>
</dbReference>
<evidence type="ECO:0000256" key="1">
    <source>
        <dbReference type="ARBA" id="ARBA00006157"/>
    </source>
</evidence>
<accession>A0A679GFF0</accession>
<keyword evidence="4" id="KW-0804">Transcription</keyword>
<evidence type="ECO:0000256" key="3">
    <source>
        <dbReference type="ARBA" id="ARBA00023125"/>
    </source>
</evidence>
<dbReference type="Gene3D" id="1.10.260.40">
    <property type="entry name" value="lambda repressor-like DNA-binding domains"/>
    <property type="match status" value="1"/>
</dbReference>
<dbReference type="PANTHER" id="PTHR47894:SF4">
    <property type="entry name" value="HTH-TYPE TRANSCRIPTIONAL REGULATOR GADX"/>
    <property type="match status" value="1"/>
</dbReference>
<evidence type="ECO:0000256" key="5">
    <source>
        <dbReference type="SAM" id="MobiDB-lite"/>
    </source>
</evidence>
<organism evidence="8 9">
    <name type="scientific">Metapseudomonas otitidis</name>
    <dbReference type="NCBI Taxonomy" id="319939"/>
    <lineage>
        <taxon>Bacteria</taxon>
        <taxon>Pseudomonadati</taxon>
        <taxon>Pseudomonadota</taxon>
        <taxon>Gammaproteobacteria</taxon>
        <taxon>Pseudomonadales</taxon>
        <taxon>Pseudomonadaceae</taxon>
        <taxon>Metapseudomonas</taxon>
    </lineage>
</organism>
<proteinExistence type="inferred from homology"/>